<dbReference type="PRINTS" id="PR00034">
    <property type="entry name" value="HTHCRP"/>
</dbReference>
<evidence type="ECO:0000256" key="2">
    <source>
        <dbReference type="ARBA" id="ARBA00023125"/>
    </source>
</evidence>
<feature type="domain" description="HTH crp-type" evidence="5">
    <location>
        <begin position="151"/>
        <end position="222"/>
    </location>
</feature>
<dbReference type="InterPro" id="IPR014710">
    <property type="entry name" value="RmlC-like_jellyroll"/>
</dbReference>
<name>A0ABY4CY99_9BACT</name>
<reference evidence="6 7" key="1">
    <citation type="submission" date="2022-03" db="EMBL/GenBank/DDBJ databases">
        <title>Hymenobactersp. isolated from the air.</title>
        <authorList>
            <person name="Won M."/>
            <person name="Kwon S.-W."/>
        </authorList>
    </citation>
    <scope>NUCLEOTIDE SEQUENCE [LARGE SCALE GENOMIC DNA]</scope>
    <source>
        <strain evidence="6 7">KACC 21982</strain>
    </source>
</reference>
<dbReference type="SUPFAM" id="SSF51206">
    <property type="entry name" value="cAMP-binding domain-like"/>
    <property type="match status" value="1"/>
</dbReference>
<dbReference type="Proteomes" id="UP000831113">
    <property type="component" value="Chromosome"/>
</dbReference>
<evidence type="ECO:0000256" key="1">
    <source>
        <dbReference type="ARBA" id="ARBA00023015"/>
    </source>
</evidence>
<keyword evidence="1" id="KW-0805">Transcription regulation</keyword>
<accession>A0ABY4CY99</accession>
<protein>
    <submittedName>
        <fullName evidence="6">Crp/Fnr family transcriptional regulator</fullName>
    </submittedName>
</protein>
<sequence>MSAPTSCQNCPYLRQSLLGSCQISELAQLSNSKVSQRYQRGQVIYQEGSRPAGLYCIHEGRVKVSTMSGEGKEQILKLRKEGDVLGFQALTACGNYASSAIALTDCVVCMVPRPDFFSIMEQNTQFSHELMRLLAAALGDAEKRVVHTAYNPVRERLAEALVQLYTFFLPETADAFSIPISREDLAALMSTAKETASRLLSEFRDEGLIATKGSSITVLNLEKLKKISTVYA</sequence>
<dbReference type="PROSITE" id="PS50042">
    <property type="entry name" value="CNMP_BINDING_3"/>
    <property type="match status" value="1"/>
</dbReference>
<dbReference type="SMART" id="SM00419">
    <property type="entry name" value="HTH_CRP"/>
    <property type="match status" value="1"/>
</dbReference>
<gene>
    <name evidence="6" type="ORF">MTX78_01300</name>
</gene>
<dbReference type="RefSeq" id="WP_243799201.1">
    <property type="nucleotide sequence ID" value="NZ_CP094669.1"/>
</dbReference>
<evidence type="ECO:0000313" key="6">
    <source>
        <dbReference type="EMBL" id="UOG75246.1"/>
    </source>
</evidence>
<dbReference type="InterPro" id="IPR036390">
    <property type="entry name" value="WH_DNA-bd_sf"/>
</dbReference>
<proteinExistence type="predicted"/>
<dbReference type="SUPFAM" id="SSF46785">
    <property type="entry name" value="Winged helix' DNA-binding domain"/>
    <property type="match status" value="1"/>
</dbReference>
<dbReference type="SMART" id="SM00100">
    <property type="entry name" value="cNMP"/>
    <property type="match status" value="1"/>
</dbReference>
<dbReference type="InterPro" id="IPR012318">
    <property type="entry name" value="HTH_CRP"/>
</dbReference>
<dbReference type="PANTHER" id="PTHR24567">
    <property type="entry name" value="CRP FAMILY TRANSCRIPTIONAL REGULATORY PROTEIN"/>
    <property type="match status" value="1"/>
</dbReference>
<dbReference type="Pfam" id="PF13545">
    <property type="entry name" value="HTH_Crp_2"/>
    <property type="match status" value="1"/>
</dbReference>
<feature type="domain" description="Cyclic nucleotide-binding" evidence="4">
    <location>
        <begin position="17"/>
        <end position="120"/>
    </location>
</feature>
<dbReference type="InterPro" id="IPR018490">
    <property type="entry name" value="cNMP-bd_dom_sf"/>
</dbReference>
<organism evidence="6 7">
    <name type="scientific">Hymenobacter tibetensis</name>
    <dbReference type="NCBI Taxonomy" id="497967"/>
    <lineage>
        <taxon>Bacteria</taxon>
        <taxon>Pseudomonadati</taxon>
        <taxon>Bacteroidota</taxon>
        <taxon>Cytophagia</taxon>
        <taxon>Cytophagales</taxon>
        <taxon>Hymenobacteraceae</taxon>
        <taxon>Hymenobacter</taxon>
    </lineage>
</organism>
<dbReference type="EMBL" id="CP094669">
    <property type="protein sequence ID" value="UOG75246.1"/>
    <property type="molecule type" value="Genomic_DNA"/>
</dbReference>
<evidence type="ECO:0000259" key="5">
    <source>
        <dbReference type="PROSITE" id="PS51063"/>
    </source>
</evidence>
<dbReference type="PROSITE" id="PS51063">
    <property type="entry name" value="HTH_CRP_2"/>
    <property type="match status" value="1"/>
</dbReference>
<dbReference type="InterPro" id="IPR036388">
    <property type="entry name" value="WH-like_DNA-bd_sf"/>
</dbReference>
<dbReference type="InterPro" id="IPR000595">
    <property type="entry name" value="cNMP-bd_dom"/>
</dbReference>
<dbReference type="PANTHER" id="PTHR24567:SF74">
    <property type="entry name" value="HTH-TYPE TRANSCRIPTIONAL REGULATOR ARCR"/>
    <property type="match status" value="1"/>
</dbReference>
<evidence type="ECO:0000313" key="7">
    <source>
        <dbReference type="Proteomes" id="UP000831113"/>
    </source>
</evidence>
<dbReference type="Pfam" id="PF00027">
    <property type="entry name" value="cNMP_binding"/>
    <property type="match status" value="1"/>
</dbReference>
<dbReference type="InterPro" id="IPR050397">
    <property type="entry name" value="Env_Response_Regulators"/>
</dbReference>
<dbReference type="Gene3D" id="2.60.120.10">
    <property type="entry name" value="Jelly Rolls"/>
    <property type="match status" value="1"/>
</dbReference>
<dbReference type="CDD" id="cd00038">
    <property type="entry name" value="CAP_ED"/>
    <property type="match status" value="1"/>
</dbReference>
<evidence type="ECO:0000256" key="3">
    <source>
        <dbReference type="ARBA" id="ARBA00023163"/>
    </source>
</evidence>
<keyword evidence="7" id="KW-1185">Reference proteome</keyword>
<keyword evidence="3" id="KW-0804">Transcription</keyword>
<keyword evidence="2" id="KW-0238">DNA-binding</keyword>
<dbReference type="Gene3D" id="1.10.10.10">
    <property type="entry name" value="Winged helix-like DNA-binding domain superfamily/Winged helix DNA-binding domain"/>
    <property type="match status" value="1"/>
</dbReference>
<evidence type="ECO:0000259" key="4">
    <source>
        <dbReference type="PROSITE" id="PS50042"/>
    </source>
</evidence>